<keyword evidence="2" id="KW-0812">Transmembrane</keyword>
<dbReference type="Proteomes" id="UP000019478">
    <property type="component" value="Unassembled WGS sequence"/>
</dbReference>
<sequence length="158" mass="17326">MIPKAALIVLIAVVAVATITFLIAIYDAISSHLQSRRLRKDERSNESTLPLTRAATVPGMAPAPIPTTELLPTDRTPTPEAEFPPPLSVEWEDLAEAESPPPLPRQRDSMHEIIDLYTTEARNLPPGPKSAPARITTFAQADSKWAYFGAKRAEYNVV</sequence>
<proteinExistence type="predicted"/>
<evidence type="ECO:0000313" key="3">
    <source>
        <dbReference type="EMBL" id="EXJ93127.1"/>
    </source>
</evidence>
<dbReference type="OrthoDB" id="4161593at2759"/>
<keyword evidence="2" id="KW-0472">Membrane</keyword>
<evidence type="ECO:0000313" key="4">
    <source>
        <dbReference type="Proteomes" id="UP000019478"/>
    </source>
</evidence>
<dbReference type="GeneID" id="19165817"/>
<feature type="region of interest" description="Disordered" evidence="1">
    <location>
        <begin position="35"/>
        <end position="86"/>
    </location>
</feature>
<feature type="transmembrane region" description="Helical" evidence="2">
    <location>
        <begin position="6"/>
        <end position="29"/>
    </location>
</feature>
<dbReference type="EMBL" id="AMGY01000001">
    <property type="protein sequence ID" value="EXJ93127.1"/>
    <property type="molecule type" value="Genomic_DNA"/>
</dbReference>
<dbReference type="RefSeq" id="XP_007730017.1">
    <property type="nucleotide sequence ID" value="XM_007731827.1"/>
</dbReference>
<organism evidence="3 4">
    <name type="scientific">Capronia epimyces CBS 606.96</name>
    <dbReference type="NCBI Taxonomy" id="1182542"/>
    <lineage>
        <taxon>Eukaryota</taxon>
        <taxon>Fungi</taxon>
        <taxon>Dikarya</taxon>
        <taxon>Ascomycota</taxon>
        <taxon>Pezizomycotina</taxon>
        <taxon>Eurotiomycetes</taxon>
        <taxon>Chaetothyriomycetidae</taxon>
        <taxon>Chaetothyriales</taxon>
        <taxon>Herpotrichiellaceae</taxon>
        <taxon>Capronia</taxon>
    </lineage>
</organism>
<gene>
    <name evidence="3" type="ORF">A1O3_01684</name>
</gene>
<comment type="caution">
    <text evidence="3">The sequence shown here is derived from an EMBL/GenBank/DDBJ whole genome shotgun (WGS) entry which is preliminary data.</text>
</comment>
<dbReference type="AlphaFoldDB" id="W9YJP3"/>
<reference evidence="3 4" key="1">
    <citation type="submission" date="2013-03" db="EMBL/GenBank/DDBJ databases">
        <title>The Genome Sequence of Capronia epimyces CBS 606.96.</title>
        <authorList>
            <consortium name="The Broad Institute Genomics Platform"/>
            <person name="Cuomo C."/>
            <person name="de Hoog S."/>
            <person name="Gorbushina A."/>
            <person name="Walker B."/>
            <person name="Young S.K."/>
            <person name="Zeng Q."/>
            <person name="Gargeya S."/>
            <person name="Fitzgerald M."/>
            <person name="Haas B."/>
            <person name="Abouelleil A."/>
            <person name="Allen A.W."/>
            <person name="Alvarado L."/>
            <person name="Arachchi H.M."/>
            <person name="Berlin A.M."/>
            <person name="Chapman S.B."/>
            <person name="Gainer-Dewar J."/>
            <person name="Goldberg J."/>
            <person name="Griggs A."/>
            <person name="Gujja S."/>
            <person name="Hansen M."/>
            <person name="Howarth C."/>
            <person name="Imamovic A."/>
            <person name="Ireland A."/>
            <person name="Larimer J."/>
            <person name="McCowan C."/>
            <person name="Murphy C."/>
            <person name="Pearson M."/>
            <person name="Poon T.W."/>
            <person name="Priest M."/>
            <person name="Roberts A."/>
            <person name="Saif S."/>
            <person name="Shea T."/>
            <person name="Sisk P."/>
            <person name="Sykes S."/>
            <person name="Wortman J."/>
            <person name="Nusbaum C."/>
            <person name="Birren B."/>
        </authorList>
    </citation>
    <scope>NUCLEOTIDE SEQUENCE [LARGE SCALE GENOMIC DNA]</scope>
    <source>
        <strain evidence="3 4">CBS 606.96</strain>
    </source>
</reference>
<keyword evidence="4" id="KW-1185">Reference proteome</keyword>
<evidence type="ECO:0000256" key="1">
    <source>
        <dbReference type="SAM" id="MobiDB-lite"/>
    </source>
</evidence>
<keyword evidence="2" id="KW-1133">Transmembrane helix</keyword>
<name>W9YJP3_9EURO</name>
<evidence type="ECO:0000256" key="2">
    <source>
        <dbReference type="SAM" id="Phobius"/>
    </source>
</evidence>
<protein>
    <submittedName>
        <fullName evidence="3">Uncharacterized protein</fullName>
    </submittedName>
</protein>
<dbReference type="HOGENOM" id="CLU_112540_0_0_1"/>
<accession>W9YJP3</accession>